<dbReference type="Gene3D" id="2.60.40.10">
    <property type="entry name" value="Immunoglobulins"/>
    <property type="match status" value="1"/>
</dbReference>
<feature type="domain" description="DUF5979" evidence="3">
    <location>
        <begin position="1187"/>
        <end position="1306"/>
    </location>
</feature>
<evidence type="ECO:0000256" key="1">
    <source>
        <dbReference type="SAM" id="Phobius"/>
    </source>
</evidence>
<feature type="domain" description="DUF5979" evidence="3">
    <location>
        <begin position="1892"/>
        <end position="2003"/>
    </location>
</feature>
<keyword evidence="1" id="KW-0472">Membrane</keyword>
<dbReference type="InterPro" id="IPR041033">
    <property type="entry name" value="SpaA_PFL_dom_1"/>
</dbReference>
<feature type="domain" description="DUF5979" evidence="3">
    <location>
        <begin position="2013"/>
        <end position="2131"/>
    </location>
</feature>
<proteinExistence type="predicted"/>
<dbReference type="GO" id="GO:0005975">
    <property type="term" value="P:carbohydrate metabolic process"/>
    <property type="evidence" value="ECO:0007669"/>
    <property type="project" value="UniProtKB-ARBA"/>
</dbReference>
<dbReference type="Pfam" id="PF17802">
    <property type="entry name" value="SpaA"/>
    <property type="match status" value="1"/>
</dbReference>
<evidence type="ECO:0000313" key="5">
    <source>
        <dbReference type="Proteomes" id="UP000184291"/>
    </source>
</evidence>
<reference evidence="5" key="1">
    <citation type="submission" date="2016-09" db="EMBL/GenBank/DDBJ databases">
        <authorList>
            <person name="Strepis N."/>
        </authorList>
    </citation>
    <scope>NUCLEOTIDE SEQUENCE [LARGE SCALE GENOMIC DNA]</scope>
</reference>
<feature type="domain" description="SpaA-like prealbumin fold" evidence="2">
    <location>
        <begin position="2622"/>
        <end position="2710"/>
    </location>
</feature>
<feature type="domain" description="DUF5979" evidence="3">
    <location>
        <begin position="1764"/>
        <end position="1883"/>
    </location>
</feature>
<keyword evidence="5" id="KW-1185">Reference proteome</keyword>
<feature type="domain" description="DUF5979" evidence="3">
    <location>
        <begin position="732"/>
        <end position="838"/>
    </location>
</feature>
<accession>A0A1M4RY56</accession>
<evidence type="ECO:0000259" key="3">
    <source>
        <dbReference type="Pfam" id="PF19407"/>
    </source>
</evidence>
<feature type="domain" description="DUF5979" evidence="3">
    <location>
        <begin position="1647"/>
        <end position="1756"/>
    </location>
</feature>
<feature type="transmembrane region" description="Helical" evidence="1">
    <location>
        <begin position="2757"/>
        <end position="2776"/>
    </location>
</feature>
<dbReference type="Pfam" id="PF19407">
    <property type="entry name" value="DUF5979"/>
    <property type="match status" value="13"/>
</dbReference>
<evidence type="ECO:0000259" key="2">
    <source>
        <dbReference type="Pfam" id="PF17802"/>
    </source>
</evidence>
<keyword evidence="1" id="KW-0812">Transmembrane</keyword>
<feature type="domain" description="DUF5979" evidence="3">
    <location>
        <begin position="622"/>
        <end position="724"/>
    </location>
</feature>
<feature type="domain" description="DUF5979" evidence="3">
    <location>
        <begin position="1314"/>
        <end position="1415"/>
    </location>
</feature>
<dbReference type="SUPFAM" id="SSF64518">
    <property type="entry name" value="Phase 1 flagellin"/>
    <property type="match status" value="1"/>
</dbReference>
<feature type="domain" description="DUF5979" evidence="3">
    <location>
        <begin position="845"/>
        <end position="943"/>
    </location>
</feature>
<dbReference type="Proteomes" id="UP000184291">
    <property type="component" value="Unassembled WGS sequence"/>
</dbReference>
<gene>
    <name evidence="4" type="ORF">ACGLYG10_1106</name>
</gene>
<dbReference type="EMBL" id="FQTT01000009">
    <property type="protein sequence ID" value="SHE24896.1"/>
    <property type="molecule type" value="Genomic_DNA"/>
</dbReference>
<evidence type="ECO:0000313" key="4">
    <source>
        <dbReference type="EMBL" id="SHE24896.1"/>
    </source>
</evidence>
<feature type="domain" description="DUF5979" evidence="3">
    <location>
        <begin position="1423"/>
        <end position="1528"/>
    </location>
</feature>
<feature type="domain" description="DUF5979" evidence="3">
    <location>
        <begin position="1538"/>
        <end position="1639"/>
    </location>
</feature>
<dbReference type="Gene3D" id="2.60.40.1140">
    <property type="entry name" value="Collagen-binding surface protein Cna, B-type domain"/>
    <property type="match status" value="2"/>
</dbReference>
<name>A0A1M4RY56_9ACTO</name>
<dbReference type="InterPro" id="IPR046022">
    <property type="entry name" value="DUF5979"/>
</dbReference>
<sequence>MHHADSSRRKRLPSRSRLTAVVTVLALFASAFIGGMVLPIQPTAAAAEVVVNLGEATAIQHDVTTSSYPSVWAAYQQGCVRYSPQGSPYYSTTSLVSSTSGDFASFGYGYNVVNRCPSNYTESTQSTVGLRPERTDRVTAGTPFLVATMRHGNNPIVGTGGTETVNGTMDLTLGSAISSSFPWTLTETTNTCRSTFDAEGNYASDGSGQYAFDANGNIGPRSTGTWRWNGWEYVGYWHTEFHYAYNRSGNLVSLPNGDGEAAGADGGAIYDKSGRSCEDDILEVASATESTAWTDTTTGIQYKLKLWGFVNNGTSGTCSTDLSDEDNLEDTFITKENAETYGCLYGSLEQVRAVTFAKDVTTDPSLEDSTAIPAFDYENVSAEGSTALADWGHINSLTPTDWGESGTAHDLKHYELLAPDDQAIIKESNANTATDTTSGWRLTGVTCVTDGNGEELLNRRGEVLTDSAVNLSEGTLDLSSSELADTAENTAITCTWHNEYVGRSQLTLVKEIDGLTFPAVSEKNWTLTATPTQTSPEGTAFPYRTISGLSGEESVTGQWTRSGTYTLSEATTGSVEGFSQQGDWSCVNQDGDAVAVTDSQVTLGVDEQVTCTVTNTFKTGSIQINKTVSDPDGGLTDQNKTYTGTYDCGSANGRDFAGTWSATTATPAVISGLPVGAECTVTEDAPSGDLKDSSYEWTTPSIDNPTVQVPTAPAAGQVNVTNTIVRNTGTIDVNKAVEPADETAAGGWTGGADRTFEVSYTCDGDGGSGTLDVSTGTPATLTVPAGTTCSFTETAPETADGDFKDSSYEWTGAGSFDNSSVTVGKDTSETITVTNTYKRVLVDLNVAKQVDGEGYNGGDATFAIDYDCGADYAGTVDVANGASTTVQVPRGALCTVSEPASSLNEGLLADAYDWGTPSYEGLDAAEGTMVNAADGGKTVTVVNPTEAAWGKVAVTKNVSPDAGPVTAGTTFPVTVTCDAPAQGETENYTGAFDLAATGSEATATTPYIAAGANCTVSETAPTGTTGLTDASYSWQTGPADQTVTVQGDHTEQVTVTNTWQRDYGDFTITKQLTDLDGQGADNTYTGTWTCTHPGDDDATGTWSVTGSGAATLSVTSGPATAGGTSAAVLLGSTCTVTEDDPGAPNAADSSYVFSTAGTTSGPVTIDPNTRTGNVDVTNVVARTTGGLTITKSVEGAEAGTGFADTDFTFTYTCTPLSGEAITGTATVRAGQVTEPITGIPEGSSCTVTESTDALPAAIDPYRWDADGTSMTATPSSGAAVSADGASISFTMPGGDEPGVAVAATNTMSERFGSIQVTKTVADNNKANGFTGAGEKLFPVTVTCDGAQAYSGTLADGETVTVGDIPLGQTCTVTEGTISGGLADGSYAWGAPTITDPVRITSEDASSGTVTVTNTIERVRADVNLNKVLSGELATQFGADNTYSGAFTCTHDGDADVTGTWSVDGAGNAAITYDDGEAPYVDSTCTPTENLDASGAPDTDPSFSWGEPSYDAATVTADGTAAMTVTNTVNRDMGSLTAAKTVIGETDGLKDGQTFTLNATCTAPGVDGELTATATVADGESGVAFDREIPAGWTCAISETSPTQDQLKDSSYAWEMATVFPDEVTITKDETVAVSATNTIRRVTSDLSLTKAYGDGLSEGVVVDESFSGDIACHYDDGQGITQDWSLTWTADGAGAATIDGLPTGGLPLGTVCTAAEDAPTQDQLKDISYRWAEPTVSDPVTIGADAAANTLTVTNDAERAAQPLTITKAYTGIDGALNDGATVRGGWSCTQADGSEVGGRWELPASGGSATVSEGAAGATIYAGADCTLTEDTPIDTSGLTDVSYAWNNPAYDVAADGQTFTDGNTLTGIAQDSDPVLRVTNSTQRIYGALAINKLVNGLDGVTAAESNTYAGTWACTAPDGTGNEGTWRVTGAGAATLTGDYTQILVGSDCTVTETGRPTAPVSGDPSYQWTDPELDGDYGAVTQAQTIARDATSTAEVTNAADERTLATGFTVNKAISGATDGATGESYTVDYTCTAGQDTFTGTLTLPADGTAVAVADVPVGATCTLTEAAPGDDALAAPADGSFTWTDPMTYEVEGADADTSTPGAVTFTLPAQADAAVTATVTNDVAPHAGVNKTFTGTSKHLDADGNWTGETWDVTYEVTVTNPSQVQDLTYDLVDTPTVPEGTTLNYITVTGAALADALTQASGPVTVVDGATLPAGATHTYTVVLNVTAPDTGIPGVGDGECSAQAATDGTAIHNTAAVTSGEVTDTAEDCGDVPTNPKFSVRKDGVDVTRNGDTYTATYTVTVENTSRAASQIIADVTDTPALPETAKITGVAVLENGEAATDAEIPGITDGVLDGPITLARADSGPVLAGGTAGEDGTVTGGGTRVITVQVSFTVDSAADFEDTDYQCGHERADGAPSGLVNTTAMVGDTDGDENNTACLDLTPRLTVSKSVATTGVGTSSSFDVAYTITVTNEGELAQSTGLLRDKPDFAPGLDIDQVTVTAPGGDPVAAAADAEGYYTLTAGDVIAPGQTAQYTITFTVTVDPGNTDYSEELLECSVEADGTRTPGHGLFNEVYPTDGRDASGRSDNTACEPVTPDAGKRIITLRKTGTQVQADGTTNLPGAEFDIYDVDPATDGATPIENGVSVDPVDGSLFTSAGLPINHDYWVVETKAPAGHSLLPRPIQFHLGVDADGNTTITLAETNLTADTIAVIPAVTDADGNVVTAIGINIHDVETGTLPLSGGRGIGVYVAWAGLLLTAALVLTITQTSRRRGRRA</sequence>
<keyword evidence="1" id="KW-1133">Transmembrane helix</keyword>
<protein>
    <submittedName>
        <fullName evidence="4">Uncharacterized protein</fullName>
    </submittedName>
</protein>
<dbReference type="STRING" id="1892869.ACGLYG10_1106"/>
<feature type="domain" description="DUF5979" evidence="3">
    <location>
        <begin position="952"/>
        <end position="1058"/>
    </location>
</feature>
<organism evidence="4 5">
    <name type="scientific">Actinomyces glycerinitolerans</name>
    <dbReference type="NCBI Taxonomy" id="1892869"/>
    <lineage>
        <taxon>Bacteria</taxon>
        <taxon>Bacillati</taxon>
        <taxon>Actinomycetota</taxon>
        <taxon>Actinomycetes</taxon>
        <taxon>Actinomycetales</taxon>
        <taxon>Actinomycetaceae</taxon>
        <taxon>Actinomyces</taxon>
    </lineage>
</organism>
<dbReference type="InterPro" id="IPR013783">
    <property type="entry name" value="Ig-like_fold"/>
</dbReference>
<feature type="domain" description="DUF5979" evidence="3">
    <location>
        <begin position="1066"/>
        <end position="1180"/>
    </location>
</feature>